<organism evidence="2 3">
    <name type="scientific">Blastomyces silverae</name>
    <dbReference type="NCBI Taxonomy" id="2060906"/>
    <lineage>
        <taxon>Eukaryota</taxon>
        <taxon>Fungi</taxon>
        <taxon>Dikarya</taxon>
        <taxon>Ascomycota</taxon>
        <taxon>Pezizomycotina</taxon>
        <taxon>Eurotiomycetes</taxon>
        <taxon>Eurotiomycetidae</taxon>
        <taxon>Onygenales</taxon>
        <taxon>Ajellomycetaceae</taxon>
        <taxon>Blastomyces</taxon>
    </lineage>
</organism>
<gene>
    <name evidence="2" type="ORF">EMPG_16477</name>
</gene>
<dbReference type="EMBL" id="LDEV01002671">
    <property type="protein sequence ID" value="KLJ08075.1"/>
    <property type="molecule type" value="Genomic_DNA"/>
</dbReference>
<keyword evidence="3" id="KW-1185">Reference proteome</keyword>
<reference evidence="3" key="1">
    <citation type="journal article" date="2015" name="PLoS Genet.">
        <title>The dynamic genome and transcriptome of the human fungal pathogen Blastomyces and close relative Emmonsia.</title>
        <authorList>
            <person name="Munoz J.F."/>
            <person name="Gauthier G.M."/>
            <person name="Desjardins C.A."/>
            <person name="Gallo J.E."/>
            <person name="Holder J."/>
            <person name="Sullivan T.D."/>
            <person name="Marty A.J."/>
            <person name="Carmen J.C."/>
            <person name="Chen Z."/>
            <person name="Ding L."/>
            <person name="Gujja S."/>
            <person name="Magrini V."/>
            <person name="Misas E."/>
            <person name="Mitreva M."/>
            <person name="Priest M."/>
            <person name="Saif S."/>
            <person name="Whiston E.A."/>
            <person name="Young S."/>
            <person name="Zeng Q."/>
            <person name="Goldman W.E."/>
            <person name="Mardis E.R."/>
            <person name="Taylor J.W."/>
            <person name="McEwen J.G."/>
            <person name="Clay O.K."/>
            <person name="Klein B.S."/>
            <person name="Cuomo C.A."/>
        </authorList>
    </citation>
    <scope>NUCLEOTIDE SEQUENCE [LARGE SCALE GENOMIC DNA]</scope>
    <source>
        <strain evidence="3">UAMH 139</strain>
    </source>
</reference>
<name>A0A0H1B9L6_9EURO</name>
<comment type="caution">
    <text evidence="2">The sequence shown here is derived from an EMBL/GenBank/DDBJ whole genome shotgun (WGS) entry which is preliminary data.</text>
</comment>
<feature type="chain" id="PRO_5005199532" evidence="1">
    <location>
        <begin position="25"/>
        <end position="170"/>
    </location>
</feature>
<evidence type="ECO:0000313" key="3">
    <source>
        <dbReference type="Proteomes" id="UP000053573"/>
    </source>
</evidence>
<keyword evidence="1" id="KW-0732">Signal</keyword>
<evidence type="ECO:0000313" key="2">
    <source>
        <dbReference type="EMBL" id="KLJ08075.1"/>
    </source>
</evidence>
<feature type="signal peptide" evidence="1">
    <location>
        <begin position="1"/>
        <end position="24"/>
    </location>
</feature>
<dbReference type="AlphaFoldDB" id="A0A0H1B9L6"/>
<evidence type="ECO:0000256" key="1">
    <source>
        <dbReference type="SAM" id="SignalP"/>
    </source>
</evidence>
<accession>A0A0H1B9L6</accession>
<sequence length="170" mass="17522">MAVFLKPLLIAFPILLLRFEGVRGDGVFVVDLGFGFVAVVDFGAAATASAGPGARAGARPGATSATGAAAGGFCDGGPSHGSQSRHLYETLKVAYQLSHMGEHGLQCNGSWEGYTKTIIATLNARRSNPGQAAETTIGLSTSSDPAHLCEDGTSRLKEKSGDNPRQLFGI</sequence>
<dbReference type="Proteomes" id="UP000053573">
    <property type="component" value="Unassembled WGS sequence"/>
</dbReference>
<protein>
    <submittedName>
        <fullName evidence="2">Uncharacterized protein</fullName>
    </submittedName>
</protein>
<proteinExistence type="predicted"/>